<dbReference type="Gene3D" id="3.40.50.150">
    <property type="entry name" value="Vaccinia Virus protein VP39"/>
    <property type="match status" value="1"/>
</dbReference>
<feature type="region of interest" description="Disordered" evidence="1">
    <location>
        <begin position="88"/>
        <end position="107"/>
    </location>
</feature>
<sequence length="227" mass="24917">MPPSVRPANGSAASGIRGAYETLGVQAFYQTHGHEYSNPHNDQIVRAVALLMASQQFSKQPNIPIRVLDLACGSGEATLALQDWASAQQQQQQQQQHARRHRAGGSVAAPPPLLDITACDPYTQQAYQQRTGSAAQSWSFQDIADGCLAGRAFDLCVCSFALHLCDPSCLFITLYQLASHCRWLAVLSPHKQPAVRAEHGWAAAQAFKVERVHVRVYRSLNWGQLQD</sequence>
<evidence type="ECO:0000256" key="1">
    <source>
        <dbReference type="SAM" id="MobiDB-lite"/>
    </source>
</evidence>
<evidence type="ECO:0000313" key="3">
    <source>
        <dbReference type="Proteomes" id="UP000239649"/>
    </source>
</evidence>
<protein>
    <submittedName>
        <fullName evidence="2">Fungal</fullName>
    </submittedName>
</protein>
<comment type="caution">
    <text evidence="2">The sequence shown here is derived from an EMBL/GenBank/DDBJ whole genome shotgun (WGS) entry which is preliminary data.</text>
</comment>
<dbReference type="SUPFAM" id="SSF53335">
    <property type="entry name" value="S-adenosyl-L-methionine-dependent methyltransferases"/>
    <property type="match status" value="1"/>
</dbReference>
<dbReference type="OrthoDB" id="545801at2759"/>
<organism evidence="2 3">
    <name type="scientific">Micractinium conductrix</name>
    <dbReference type="NCBI Taxonomy" id="554055"/>
    <lineage>
        <taxon>Eukaryota</taxon>
        <taxon>Viridiplantae</taxon>
        <taxon>Chlorophyta</taxon>
        <taxon>core chlorophytes</taxon>
        <taxon>Trebouxiophyceae</taxon>
        <taxon>Chlorellales</taxon>
        <taxon>Chlorellaceae</taxon>
        <taxon>Chlorella clade</taxon>
        <taxon>Micractinium</taxon>
    </lineage>
</organism>
<reference evidence="2 3" key="1">
    <citation type="journal article" date="2018" name="Plant J.">
        <title>Genome sequences of Chlorella sorokiniana UTEX 1602 and Micractinium conductrix SAG 241.80: implications to maltose excretion by a green alga.</title>
        <authorList>
            <person name="Arriola M.B."/>
            <person name="Velmurugan N."/>
            <person name="Zhang Y."/>
            <person name="Plunkett M.H."/>
            <person name="Hondzo H."/>
            <person name="Barney B.M."/>
        </authorList>
    </citation>
    <scope>NUCLEOTIDE SEQUENCE [LARGE SCALE GENOMIC DNA]</scope>
    <source>
        <strain evidence="2 3">SAG 241.80</strain>
    </source>
</reference>
<keyword evidence="3" id="KW-1185">Reference proteome</keyword>
<evidence type="ECO:0000313" key="2">
    <source>
        <dbReference type="EMBL" id="PSC71625.1"/>
    </source>
</evidence>
<dbReference type="EMBL" id="LHPF02000014">
    <property type="protein sequence ID" value="PSC71625.1"/>
    <property type="molecule type" value="Genomic_DNA"/>
</dbReference>
<dbReference type="AlphaFoldDB" id="A0A2P6VC07"/>
<gene>
    <name evidence="2" type="ORF">C2E20_5035</name>
</gene>
<name>A0A2P6VC07_9CHLO</name>
<accession>A0A2P6VC07</accession>
<proteinExistence type="predicted"/>
<dbReference type="InterPro" id="IPR029063">
    <property type="entry name" value="SAM-dependent_MTases_sf"/>
</dbReference>
<dbReference type="Proteomes" id="UP000239649">
    <property type="component" value="Unassembled WGS sequence"/>
</dbReference>